<gene>
    <name evidence="1" type="ORF">OUZ56_009414</name>
</gene>
<sequence>MASPQAPPTPISKLSDMTPKLCVQNDPTRVFHFKNAYRVGSYLGQTLKDRVKGNHLGVIIDETTDLSVQSQLGVVSCNILIPCIRLHGSSVSSLMRIKASDVIFHQDLINHALKIKANAAIGSKEASIPVNRTVVIPLFIFLIAKEQALSDHIASFLVSQSGNTIFRLLYRRLTGKTGDSENQASSVLNDT</sequence>
<dbReference type="EMBL" id="JAOYFB010000037">
    <property type="protein sequence ID" value="KAK4024023.1"/>
    <property type="molecule type" value="Genomic_DNA"/>
</dbReference>
<evidence type="ECO:0000313" key="2">
    <source>
        <dbReference type="Proteomes" id="UP001234178"/>
    </source>
</evidence>
<reference evidence="1 2" key="1">
    <citation type="journal article" date="2023" name="Nucleic Acids Res.">
        <title>The hologenome of Daphnia magna reveals possible DNA methylation and microbiome-mediated evolution of the host genome.</title>
        <authorList>
            <person name="Chaturvedi A."/>
            <person name="Li X."/>
            <person name="Dhandapani V."/>
            <person name="Marshall H."/>
            <person name="Kissane S."/>
            <person name="Cuenca-Cambronero M."/>
            <person name="Asole G."/>
            <person name="Calvet F."/>
            <person name="Ruiz-Romero M."/>
            <person name="Marangio P."/>
            <person name="Guigo R."/>
            <person name="Rago D."/>
            <person name="Mirbahai L."/>
            <person name="Eastwood N."/>
            <person name="Colbourne J.K."/>
            <person name="Zhou J."/>
            <person name="Mallon E."/>
            <person name="Orsini L."/>
        </authorList>
    </citation>
    <scope>NUCLEOTIDE SEQUENCE [LARGE SCALE GENOMIC DNA]</scope>
    <source>
        <strain evidence="1">LRV0_1</strain>
    </source>
</reference>
<organism evidence="1 2">
    <name type="scientific">Daphnia magna</name>
    <dbReference type="NCBI Taxonomy" id="35525"/>
    <lineage>
        <taxon>Eukaryota</taxon>
        <taxon>Metazoa</taxon>
        <taxon>Ecdysozoa</taxon>
        <taxon>Arthropoda</taxon>
        <taxon>Crustacea</taxon>
        <taxon>Branchiopoda</taxon>
        <taxon>Diplostraca</taxon>
        <taxon>Cladocera</taxon>
        <taxon>Anomopoda</taxon>
        <taxon>Daphniidae</taxon>
        <taxon>Daphnia</taxon>
    </lineage>
</organism>
<comment type="caution">
    <text evidence="1">The sequence shown here is derived from an EMBL/GenBank/DDBJ whole genome shotgun (WGS) entry which is preliminary data.</text>
</comment>
<keyword evidence="2" id="KW-1185">Reference proteome</keyword>
<accession>A0ABR0AG31</accession>
<protein>
    <recommendedName>
        <fullName evidence="3">DUF4371 domain-containing protein</fullName>
    </recommendedName>
</protein>
<name>A0ABR0AG31_9CRUS</name>
<proteinExistence type="predicted"/>
<evidence type="ECO:0008006" key="3">
    <source>
        <dbReference type="Google" id="ProtNLM"/>
    </source>
</evidence>
<evidence type="ECO:0000313" key="1">
    <source>
        <dbReference type="EMBL" id="KAK4024023.1"/>
    </source>
</evidence>
<dbReference type="Proteomes" id="UP001234178">
    <property type="component" value="Unassembled WGS sequence"/>
</dbReference>